<accession>A0AA36ULM2</accession>
<reference evidence="2 3" key="1">
    <citation type="submission" date="2011-05" db="EMBL/GenBank/DDBJ databases">
        <authorList>
            <person name="Muzny D."/>
            <person name="Qin X."/>
            <person name="Deng J."/>
            <person name="Jiang H."/>
            <person name="Liu Y."/>
            <person name="Qu J."/>
            <person name="Song X.-Z."/>
            <person name="Zhang L."/>
            <person name="Thornton R."/>
            <person name="Coyle M."/>
            <person name="Francisco L."/>
            <person name="Jackson L."/>
            <person name="Javaid M."/>
            <person name="Korchina V."/>
            <person name="Kovar C."/>
            <person name="Mata R."/>
            <person name="Mathew T."/>
            <person name="Ngo R."/>
            <person name="Nguyen L."/>
            <person name="Nguyen N."/>
            <person name="Okwuonu G."/>
            <person name="Ongeri F."/>
            <person name="Pham C."/>
            <person name="Simmons D."/>
            <person name="Wilczek-Boney K."/>
            <person name="Hale W."/>
            <person name="Jakkamsetti A."/>
            <person name="Pham P."/>
            <person name="Ruth R."/>
            <person name="San Lucas F."/>
            <person name="Warren J."/>
            <person name="Zhang J."/>
            <person name="Zhao Z."/>
            <person name="Zhou C."/>
            <person name="Zhu D."/>
            <person name="Lee S."/>
            <person name="Bess C."/>
            <person name="Blankenburg K."/>
            <person name="Forbes L."/>
            <person name="Fu Q."/>
            <person name="Gubbala S."/>
            <person name="Hirani K."/>
            <person name="Jayaseelan J.C."/>
            <person name="Lara F."/>
            <person name="Munidasa M."/>
            <person name="Palculict T."/>
            <person name="Patil S."/>
            <person name="Pu L.-L."/>
            <person name="Saada N."/>
            <person name="Tang L."/>
            <person name="Weissenberger G."/>
            <person name="Zhu Y."/>
            <person name="Hemphill L."/>
            <person name="Shang Y."/>
            <person name="Youmans B."/>
            <person name="Ayvaz T."/>
            <person name="Ross M."/>
            <person name="Santibanez J."/>
            <person name="Aqrawi P."/>
            <person name="Gross S."/>
            <person name="Joshi V."/>
            <person name="Fowler G."/>
            <person name="Nazareth L."/>
            <person name="Reid J."/>
            <person name="Worley K."/>
            <person name="Petrosino J."/>
            <person name="Highlander S."/>
            <person name="Gibbs R."/>
        </authorList>
    </citation>
    <scope>NUCLEOTIDE SEQUENCE [LARGE SCALE GENOMIC DNA]</scope>
    <source>
        <strain evidence="2 3">ATCC 33926</strain>
    </source>
</reference>
<evidence type="ECO:0000313" key="3">
    <source>
        <dbReference type="Proteomes" id="UP000004982"/>
    </source>
</evidence>
<comment type="caution">
    <text evidence="2">The sequence shown here is derived from an EMBL/GenBank/DDBJ whole genome shotgun (WGS) entry which is preliminary data.</text>
</comment>
<name>A0AA36ULM2_9NEIS</name>
<protein>
    <submittedName>
        <fullName evidence="2">Uncharacterized protein</fullName>
    </submittedName>
</protein>
<dbReference type="Proteomes" id="UP000004982">
    <property type="component" value="Unassembled WGS sequence"/>
</dbReference>
<dbReference type="AlphaFoldDB" id="A0AA36ULM2"/>
<dbReference type="EMBL" id="AFQE01000017">
    <property type="protein sequence ID" value="EGQ78316.1"/>
    <property type="molecule type" value="Genomic_DNA"/>
</dbReference>
<evidence type="ECO:0000256" key="1">
    <source>
        <dbReference type="SAM" id="MobiDB-lite"/>
    </source>
</evidence>
<gene>
    <name evidence="2" type="ORF">HMPREF9418_0264</name>
</gene>
<feature type="region of interest" description="Disordered" evidence="1">
    <location>
        <begin position="1"/>
        <end position="22"/>
    </location>
</feature>
<proteinExistence type="predicted"/>
<sequence>MEKGVPHSAKCRSRTPAGSHKNSRVGIRFVGVENKSFPKIGFGRKSFACANAALPDDNGVLGNVYANIIIKLGGKILNCIIFSDYYTGGD</sequence>
<evidence type="ECO:0000313" key="2">
    <source>
        <dbReference type="EMBL" id="EGQ78316.1"/>
    </source>
</evidence>
<organism evidence="2 3">
    <name type="scientific">Neisseria macacae ATCC 33926</name>
    <dbReference type="NCBI Taxonomy" id="997348"/>
    <lineage>
        <taxon>Bacteria</taxon>
        <taxon>Pseudomonadati</taxon>
        <taxon>Pseudomonadota</taxon>
        <taxon>Betaproteobacteria</taxon>
        <taxon>Neisseriales</taxon>
        <taxon>Neisseriaceae</taxon>
        <taxon>Neisseria</taxon>
    </lineage>
</organism>